<dbReference type="Pfam" id="PF01408">
    <property type="entry name" value="GFO_IDH_MocA"/>
    <property type="match status" value="1"/>
</dbReference>
<dbReference type="PANTHER" id="PTHR43377:SF1">
    <property type="entry name" value="BILIVERDIN REDUCTASE A"/>
    <property type="match status" value="1"/>
</dbReference>
<dbReference type="Pfam" id="PF02894">
    <property type="entry name" value="GFO_IDH_MocA_C"/>
    <property type="match status" value="1"/>
</dbReference>
<keyword evidence="5" id="KW-1185">Reference proteome</keyword>
<dbReference type="InterPro" id="IPR036291">
    <property type="entry name" value="NAD(P)-bd_dom_sf"/>
</dbReference>
<dbReference type="EMBL" id="CP096034">
    <property type="protein sequence ID" value="UPM55535.1"/>
    <property type="molecule type" value="Genomic_DNA"/>
</dbReference>
<dbReference type="Gene3D" id="3.30.360.10">
    <property type="entry name" value="Dihydrodipicolinate Reductase, domain 2"/>
    <property type="match status" value="1"/>
</dbReference>
<dbReference type="PANTHER" id="PTHR43377">
    <property type="entry name" value="BILIVERDIN REDUCTASE A"/>
    <property type="match status" value="1"/>
</dbReference>
<protein>
    <submittedName>
        <fullName evidence="4">Gfo/Idh/MocA family oxidoreductase</fullName>
    </submittedName>
</protein>
<dbReference type="Gene3D" id="3.40.50.720">
    <property type="entry name" value="NAD(P)-binding Rossmann-like Domain"/>
    <property type="match status" value="1"/>
</dbReference>
<dbReference type="SUPFAM" id="SSF55347">
    <property type="entry name" value="Glyceraldehyde-3-phosphate dehydrogenase-like, C-terminal domain"/>
    <property type="match status" value="1"/>
</dbReference>
<dbReference type="InterPro" id="IPR051450">
    <property type="entry name" value="Gfo/Idh/MocA_Oxidoreductases"/>
</dbReference>
<dbReference type="InterPro" id="IPR004104">
    <property type="entry name" value="Gfo/Idh/MocA-like_OxRdtase_C"/>
</dbReference>
<name>A0ABY4JT83_9BACI</name>
<sequence length="322" mass="36125">MKIGIVGAGNMGNLHASLLKTRSDVEFMGVTDIDLERCKSFCETHGGRAFRSVAEMVQAGTEVVFVTIPNTKHKEAVVSALKEGATVFCEKPFVTSLQDADEIMNVLGDDENRLYVGFNRRFAPVYAETKQIIQNGFKVFSGNIIMNDGDMTSPPWVTNVELTGGFLYDSTIHMFDMVRYLMGEIREVRCVSQQCLYPLQDNFSCMFTTEEGQSIVLSTNGHASWTWPSERIQLWGDHGTIITEELDLVTECGPLKQEQQTKNVRGIDRNLKWGYVQMHKDFLDSVKNKTKFSVSANDAYRSVLITDACYRSASEGGKLIYV</sequence>
<proteinExistence type="inferred from homology"/>
<reference evidence="4 5" key="1">
    <citation type="submission" date="2022-04" db="EMBL/GenBank/DDBJ databases">
        <title>Mechanism of arsenic methylation and mitigation arsenic toxicity by Bacillus sp. LH14 from an Arsenic-Contaminated Paddy Soil.</title>
        <authorList>
            <person name="Wang D."/>
        </authorList>
    </citation>
    <scope>NUCLEOTIDE SEQUENCE [LARGE SCALE GENOMIC DNA]</scope>
    <source>
        <strain evidence="4 5">LH14</strain>
    </source>
</reference>
<feature type="domain" description="Gfo/Idh/MocA-like oxidoreductase C-terminal" evidence="3">
    <location>
        <begin position="155"/>
        <end position="318"/>
    </location>
</feature>
<feature type="domain" description="Gfo/Idh/MocA-like oxidoreductase N-terminal" evidence="2">
    <location>
        <begin position="1"/>
        <end position="118"/>
    </location>
</feature>
<gene>
    <name evidence="4" type="ORF">MY490_06780</name>
</gene>
<evidence type="ECO:0000256" key="1">
    <source>
        <dbReference type="ARBA" id="ARBA00010928"/>
    </source>
</evidence>
<evidence type="ECO:0000259" key="3">
    <source>
        <dbReference type="Pfam" id="PF02894"/>
    </source>
</evidence>
<evidence type="ECO:0000259" key="2">
    <source>
        <dbReference type="Pfam" id="PF01408"/>
    </source>
</evidence>
<dbReference type="RefSeq" id="WP_248268545.1">
    <property type="nucleotide sequence ID" value="NZ_CP096034.1"/>
</dbReference>
<evidence type="ECO:0000313" key="5">
    <source>
        <dbReference type="Proteomes" id="UP000830639"/>
    </source>
</evidence>
<dbReference type="SUPFAM" id="SSF51735">
    <property type="entry name" value="NAD(P)-binding Rossmann-fold domains"/>
    <property type="match status" value="1"/>
</dbReference>
<evidence type="ECO:0000313" key="4">
    <source>
        <dbReference type="EMBL" id="UPM55535.1"/>
    </source>
</evidence>
<comment type="similarity">
    <text evidence="1">Belongs to the Gfo/Idh/MocA family.</text>
</comment>
<accession>A0ABY4JT83</accession>
<dbReference type="Proteomes" id="UP000830639">
    <property type="component" value="Chromosome"/>
</dbReference>
<organism evidence="4 5">
    <name type="scientific">Gottfriedia acidiceleris</name>
    <dbReference type="NCBI Taxonomy" id="371036"/>
    <lineage>
        <taxon>Bacteria</taxon>
        <taxon>Bacillati</taxon>
        <taxon>Bacillota</taxon>
        <taxon>Bacilli</taxon>
        <taxon>Bacillales</taxon>
        <taxon>Bacillaceae</taxon>
        <taxon>Gottfriedia</taxon>
    </lineage>
</organism>
<dbReference type="InterPro" id="IPR000683">
    <property type="entry name" value="Gfo/Idh/MocA-like_OxRdtase_N"/>
</dbReference>